<feature type="transmembrane region" description="Helical" evidence="1">
    <location>
        <begin position="272"/>
        <end position="288"/>
    </location>
</feature>
<gene>
    <name evidence="4" type="ORF">KO508_14035</name>
</gene>
<feature type="transmembrane region" description="Helical" evidence="1">
    <location>
        <begin position="342"/>
        <end position="362"/>
    </location>
</feature>
<feature type="transmembrane region" description="Helical" evidence="1">
    <location>
        <begin position="308"/>
        <end position="327"/>
    </location>
</feature>
<evidence type="ECO:0000313" key="5">
    <source>
        <dbReference type="Proteomes" id="UP000753376"/>
    </source>
</evidence>
<dbReference type="Pfam" id="PF01757">
    <property type="entry name" value="Acyl_transf_3"/>
    <property type="match status" value="1"/>
</dbReference>
<dbReference type="InterPro" id="IPR002656">
    <property type="entry name" value="Acyl_transf_3_dom"/>
</dbReference>
<dbReference type="RefSeq" id="WP_216008945.1">
    <property type="nucleotide sequence ID" value="NZ_JAHKPV010000021.1"/>
</dbReference>
<feature type="transmembrane region" description="Helical" evidence="1">
    <location>
        <begin position="31"/>
        <end position="51"/>
    </location>
</feature>
<dbReference type="PANTHER" id="PTHR23028">
    <property type="entry name" value="ACETYLTRANSFERASE"/>
    <property type="match status" value="1"/>
</dbReference>
<keyword evidence="4" id="KW-0012">Acyltransferase</keyword>
<feature type="transmembrane region" description="Helical" evidence="1">
    <location>
        <begin position="7"/>
        <end position="25"/>
    </location>
</feature>
<protein>
    <submittedName>
        <fullName evidence="4">Acyltransferase</fullName>
    </submittedName>
</protein>
<keyword evidence="5" id="KW-1185">Reference proteome</keyword>
<evidence type="ECO:0000259" key="2">
    <source>
        <dbReference type="Pfam" id="PF01757"/>
    </source>
</evidence>
<name>A0ABS6ACZ8_9GAMM</name>
<dbReference type="GO" id="GO:0016746">
    <property type="term" value="F:acyltransferase activity"/>
    <property type="evidence" value="ECO:0007669"/>
    <property type="project" value="UniProtKB-KW"/>
</dbReference>
<evidence type="ECO:0000256" key="1">
    <source>
        <dbReference type="SAM" id="Phobius"/>
    </source>
</evidence>
<keyword evidence="1" id="KW-0812">Transmembrane</keyword>
<feature type="domain" description="Acyltransferase 3" evidence="2">
    <location>
        <begin position="5"/>
        <end position="323"/>
    </location>
</feature>
<dbReference type="Pfam" id="PF19040">
    <property type="entry name" value="SGNH"/>
    <property type="match status" value="1"/>
</dbReference>
<feature type="transmembrane region" description="Helical" evidence="1">
    <location>
        <begin position="72"/>
        <end position="91"/>
    </location>
</feature>
<evidence type="ECO:0000313" key="4">
    <source>
        <dbReference type="EMBL" id="MBU2875123.1"/>
    </source>
</evidence>
<reference evidence="4 5" key="1">
    <citation type="submission" date="2021-05" db="EMBL/GenBank/DDBJ databases">
        <title>Draft genomes of bacteria isolated from model marine particles.</title>
        <authorList>
            <person name="Datta M.S."/>
            <person name="Schwartzman J.A."/>
            <person name="Enke T.N."/>
            <person name="Saavedra J."/>
            <person name="Cermak N."/>
            <person name="Cordero O.X."/>
        </authorList>
    </citation>
    <scope>NUCLEOTIDE SEQUENCE [LARGE SCALE GENOMIC DNA]</scope>
    <source>
        <strain evidence="4 5">D2M19</strain>
    </source>
</reference>
<evidence type="ECO:0000259" key="3">
    <source>
        <dbReference type="Pfam" id="PF19040"/>
    </source>
</evidence>
<dbReference type="PANTHER" id="PTHR23028:SF53">
    <property type="entry name" value="ACYL_TRANSF_3 DOMAIN-CONTAINING PROTEIN"/>
    <property type="match status" value="1"/>
</dbReference>
<accession>A0ABS6ACZ8</accession>
<feature type="transmembrane region" description="Helical" evidence="1">
    <location>
        <begin position="219"/>
        <end position="235"/>
    </location>
</feature>
<keyword evidence="4" id="KW-0808">Transferase</keyword>
<dbReference type="Proteomes" id="UP000753376">
    <property type="component" value="Unassembled WGS sequence"/>
</dbReference>
<dbReference type="InterPro" id="IPR050879">
    <property type="entry name" value="Acyltransferase_3"/>
</dbReference>
<keyword evidence="1" id="KW-1133">Transmembrane helix</keyword>
<sequence>MKYRAEIDGLRALAVVPVILFHAGFDLFSGGFVGVDVFFVISGYLITTILISDIEKNKFSLINFYERRARRILPVLFFVMLACLPFAWFLMVPSQMEDFSQSLIAVSLFASNFLFWSESDYFAPAAEEKPLLHTWSLAVEEQYYFLFPIFLLLTWRYGRNRVFWLIAFLSLASLALSEWSWRNSPTANFYLAPTRAWELLAGSMSAFIVQKVGINKNNTLSFIGLFAILLTIFFYDKNTPFPSLYALPTVVGVVLIILFADKHTAVAKLLSTRVIVGIGLISYSAYLWHQPLFAFARIHAQESPSPTYMLILSAVSMGLAVLSWKFIETPFRDRALVSKKMVLYIAPVFLFFPLSLGLVGHAKNGFEGSLLTANQRSLLDTAINSPKRDDCHASKRDYFGYDDACEYFEGELKVAVFGDSHTVELAYALAKELAPTQQRLKHLSFSNCIPSYGILIDGYEDCSSWTNDAIGRLIDEDSIETVVVSYRINEALFGGHEATFPTLPSNRSKPEIEKIWQAYMDVLKALDENGKNVILVMQAPELKEPIERLIKRDQVSNGDLSGISKEWWLNRNQYVRSRISEIPKSIAIVDPTRLFCDETQCYAAKNGVAYYFDDDHMSIAGATVVAKRVVEKMGD</sequence>
<proteinExistence type="predicted"/>
<feature type="domain" description="SGNH" evidence="3">
    <location>
        <begin position="391"/>
        <end position="629"/>
    </location>
</feature>
<organism evidence="4 5">
    <name type="scientific">Marinobacter salexigens</name>
    <dbReference type="NCBI Taxonomy" id="1925763"/>
    <lineage>
        <taxon>Bacteria</taxon>
        <taxon>Pseudomonadati</taxon>
        <taxon>Pseudomonadota</taxon>
        <taxon>Gammaproteobacteria</taxon>
        <taxon>Pseudomonadales</taxon>
        <taxon>Marinobacteraceae</taxon>
        <taxon>Marinobacter</taxon>
    </lineage>
</organism>
<dbReference type="EMBL" id="JAHKPV010000021">
    <property type="protein sequence ID" value="MBU2875123.1"/>
    <property type="molecule type" value="Genomic_DNA"/>
</dbReference>
<dbReference type="InterPro" id="IPR043968">
    <property type="entry name" value="SGNH"/>
</dbReference>
<feature type="transmembrane region" description="Helical" evidence="1">
    <location>
        <begin position="241"/>
        <end position="260"/>
    </location>
</feature>
<keyword evidence="1" id="KW-0472">Membrane</keyword>
<comment type="caution">
    <text evidence="4">The sequence shown here is derived from an EMBL/GenBank/DDBJ whole genome shotgun (WGS) entry which is preliminary data.</text>
</comment>
<feature type="transmembrane region" description="Helical" evidence="1">
    <location>
        <begin position="162"/>
        <end position="181"/>
    </location>
</feature>